<dbReference type="InterPro" id="IPR036397">
    <property type="entry name" value="RNaseH_sf"/>
</dbReference>
<feature type="domain" description="Integrase catalytic" evidence="3">
    <location>
        <begin position="239"/>
        <end position="405"/>
    </location>
</feature>
<evidence type="ECO:0000259" key="3">
    <source>
        <dbReference type="PROSITE" id="PS50994"/>
    </source>
</evidence>
<evidence type="ECO:0000256" key="1">
    <source>
        <dbReference type="ARBA" id="ARBA00023242"/>
    </source>
</evidence>
<dbReference type="InterPro" id="IPR012337">
    <property type="entry name" value="RNaseH-like_sf"/>
</dbReference>
<dbReference type="GeneTree" id="ENSGT00940000163300"/>
<evidence type="ECO:0000256" key="2">
    <source>
        <dbReference type="SAM" id="MobiDB-lite"/>
    </source>
</evidence>
<gene>
    <name evidence="4" type="primary">KRBA2</name>
</gene>
<feature type="region of interest" description="Disordered" evidence="2">
    <location>
        <begin position="447"/>
        <end position="479"/>
    </location>
</feature>
<organism evidence="4 5">
    <name type="scientific">Propithecus coquereli</name>
    <name type="common">Coquerel's sifaka</name>
    <name type="synonym">Propithecus verreauxi coquereli</name>
    <dbReference type="NCBI Taxonomy" id="379532"/>
    <lineage>
        <taxon>Eukaryota</taxon>
        <taxon>Metazoa</taxon>
        <taxon>Chordata</taxon>
        <taxon>Craniata</taxon>
        <taxon>Vertebrata</taxon>
        <taxon>Euteleostomi</taxon>
        <taxon>Mammalia</taxon>
        <taxon>Eutheria</taxon>
        <taxon>Euarchontoglires</taxon>
        <taxon>Primates</taxon>
        <taxon>Strepsirrhini</taxon>
        <taxon>Lemuriformes</taxon>
        <taxon>Indriidae</taxon>
        <taxon>Propithecus</taxon>
    </lineage>
</organism>
<keyword evidence="1" id="KW-0539">Nucleus</keyword>
<name>A0A2K6FDF2_PROCO</name>
<dbReference type="OMA" id="ASQKDCY"/>
<dbReference type="InterPro" id="IPR050916">
    <property type="entry name" value="SCAN-C2H2_zinc_finger"/>
</dbReference>
<proteinExistence type="predicted"/>
<dbReference type="CDD" id="cd07765">
    <property type="entry name" value="KRAB_A-box"/>
    <property type="match status" value="1"/>
</dbReference>
<protein>
    <submittedName>
        <fullName evidence="4">KRAB-A domain containing 2</fullName>
    </submittedName>
</protein>
<evidence type="ECO:0000313" key="5">
    <source>
        <dbReference type="Proteomes" id="UP000233160"/>
    </source>
</evidence>
<dbReference type="AlphaFoldDB" id="A0A2K6FDF2"/>
<dbReference type="Ensembl" id="ENSPCOT00000022613.1">
    <property type="protein sequence ID" value="ENSPCOP00000012021.1"/>
    <property type="gene ID" value="ENSPCOG00000017549.1"/>
</dbReference>
<evidence type="ECO:0000313" key="4">
    <source>
        <dbReference type="Ensembl" id="ENSPCOP00000012021.1"/>
    </source>
</evidence>
<dbReference type="InterPro" id="IPR001909">
    <property type="entry name" value="KRAB"/>
</dbReference>
<dbReference type="SUPFAM" id="SSF109640">
    <property type="entry name" value="KRAB domain (Kruppel-associated box)"/>
    <property type="match status" value="1"/>
</dbReference>
<dbReference type="InterPro" id="IPR036051">
    <property type="entry name" value="KRAB_dom_sf"/>
</dbReference>
<keyword evidence="5" id="KW-1185">Reference proteome</keyword>
<dbReference type="Pfam" id="PF01352">
    <property type="entry name" value="KRAB"/>
    <property type="match status" value="1"/>
</dbReference>
<reference evidence="4" key="1">
    <citation type="submission" date="2025-08" db="UniProtKB">
        <authorList>
            <consortium name="Ensembl"/>
        </authorList>
    </citation>
    <scope>IDENTIFICATION</scope>
</reference>
<reference evidence="4" key="2">
    <citation type="submission" date="2025-09" db="UniProtKB">
        <authorList>
            <consortium name="Ensembl"/>
        </authorList>
    </citation>
    <scope>IDENTIFICATION</scope>
</reference>
<dbReference type="STRING" id="379532.ENSPCOP00000012021"/>
<accession>A0A2K6FDF2</accession>
<dbReference type="PANTHER" id="PTHR45935:SF2">
    <property type="entry name" value="KRAB-A DOMAIN-CONTAINING PROTEIN 2"/>
    <property type="match status" value="1"/>
</dbReference>
<dbReference type="SUPFAM" id="SSF53098">
    <property type="entry name" value="Ribonuclease H-like"/>
    <property type="match status" value="1"/>
</dbReference>
<sequence>MPSFLVPSTVSSPILLKLFLSPGPKAEWSLKTFEDMTKDWKYLEASQKDCCRDTMLDSYENMVPQASFLQFSMMPQTAGNDPPSISNAGEMEMEISNMREKFLISVTKLVESKSYNSKVFSKEKYFQTIKEVKQAKEKGKKSSRDYRRAAKYDVISVQGTEKLIEATHRERDRIRYYVHKEELFDILHDTHLSIGHGGRTRMLKELQGKYGNVTKEVIVLYLTLCKQCHQRNPLPKRTLAPKPVTFKDMDSRCQIEILDMQSNADGEFKFIFYYQDHLTKFIILRPLKTKQIHEVVSVLLDIFTILGTPSVLESDCGIEFTNQVVNELNEVWPDLKIVSGKYHPGQGQGSLERASHDVKNMVSAWMHSNYSRNWAEGLRFMQMVRNQAFDVSLQQSPYEAMFGCKAKLGLYSSNLPRETVAGLQTEEELEVAEEQLENSLWIRQEERAEIGADRSDMDEDMDPTPEAREPSTSEGVLCW</sequence>
<dbReference type="PROSITE" id="PS50994">
    <property type="entry name" value="INTEGRASE"/>
    <property type="match status" value="1"/>
</dbReference>
<dbReference type="Proteomes" id="UP000233160">
    <property type="component" value="Unassembled WGS sequence"/>
</dbReference>
<dbReference type="PANTHER" id="PTHR45935">
    <property type="entry name" value="PROTEIN ZBED8-RELATED"/>
    <property type="match status" value="1"/>
</dbReference>
<dbReference type="Gene3D" id="3.30.420.10">
    <property type="entry name" value="Ribonuclease H-like superfamily/Ribonuclease H"/>
    <property type="match status" value="1"/>
</dbReference>
<dbReference type="GO" id="GO:0003676">
    <property type="term" value="F:nucleic acid binding"/>
    <property type="evidence" value="ECO:0007669"/>
    <property type="project" value="InterPro"/>
</dbReference>
<dbReference type="GO" id="GO:0006355">
    <property type="term" value="P:regulation of DNA-templated transcription"/>
    <property type="evidence" value="ECO:0007669"/>
    <property type="project" value="InterPro"/>
</dbReference>
<dbReference type="InterPro" id="IPR001584">
    <property type="entry name" value="Integrase_cat-core"/>
</dbReference>
<dbReference type="GO" id="GO:0015074">
    <property type="term" value="P:DNA integration"/>
    <property type="evidence" value="ECO:0007669"/>
    <property type="project" value="InterPro"/>
</dbReference>